<dbReference type="RefSeq" id="WP_144076105.1">
    <property type="nucleotide sequence ID" value="NZ_CP076129.1"/>
</dbReference>
<keyword evidence="3" id="KW-1185">Reference proteome</keyword>
<reference evidence="2 3" key="1">
    <citation type="submission" date="2021-05" db="EMBL/GenBank/DDBJ databases">
        <title>Comparative genomic studies on the polysaccharide-degrading batcterial strains of the Flammeovirga genus.</title>
        <authorList>
            <person name="Zewei F."/>
            <person name="Zheng Z."/>
            <person name="Yu L."/>
            <person name="Ruyue G."/>
            <person name="Yanhong M."/>
            <person name="Yuanyuan C."/>
            <person name="Jingyan G."/>
            <person name="Wenjun H."/>
        </authorList>
    </citation>
    <scope>NUCLEOTIDE SEQUENCE [LARGE SCALE GENOMIC DNA]</scope>
    <source>
        <strain evidence="2 3">YS10</strain>
    </source>
</reference>
<organism evidence="2 3">
    <name type="scientific">Flammeovirga kamogawensis</name>
    <dbReference type="NCBI Taxonomy" id="373891"/>
    <lineage>
        <taxon>Bacteria</taxon>
        <taxon>Pseudomonadati</taxon>
        <taxon>Bacteroidota</taxon>
        <taxon>Cytophagia</taxon>
        <taxon>Cytophagales</taxon>
        <taxon>Flammeovirgaceae</taxon>
        <taxon>Flammeovirga</taxon>
    </lineage>
</organism>
<evidence type="ECO:0008006" key="4">
    <source>
        <dbReference type="Google" id="ProtNLM"/>
    </source>
</evidence>
<evidence type="ECO:0000313" key="3">
    <source>
        <dbReference type="Proteomes" id="UP000682802"/>
    </source>
</evidence>
<name>A0ABX8H206_9BACT</name>
<evidence type="ECO:0000313" key="2">
    <source>
        <dbReference type="EMBL" id="QWG09432.1"/>
    </source>
</evidence>
<feature type="chain" id="PRO_5047113418" description="DUF5689 domain-containing protein" evidence="1">
    <location>
        <begin position="26"/>
        <end position="560"/>
    </location>
</feature>
<accession>A0ABX8H206</accession>
<evidence type="ECO:0000256" key="1">
    <source>
        <dbReference type="SAM" id="SignalP"/>
    </source>
</evidence>
<proteinExistence type="predicted"/>
<dbReference type="EMBL" id="CP076129">
    <property type="protein sequence ID" value="QWG09432.1"/>
    <property type="molecule type" value="Genomic_DNA"/>
</dbReference>
<gene>
    <name evidence="2" type="ORF">KM029_22760</name>
</gene>
<sequence length="560" mass="60725">MNKITKFTLRCGVAMAAIIYLNSCANDTEITPETTPHDVVVSFTGLSSIHSDMRSNAEHNYITDGYTVVVNGEEEFVSEININESVTIHDVTGELTIQVYNEEFNNNPIEISEGAYYGSEVVDVPESEGSVAIEMNLLQGAIIVKNSADISSINLATQNEELVINTNQFYYIMGGTDYSLNIQTPRNVLIDENTAIAGKAISYSVNLDTQLSFINESFDTPSDGALETVNTVINLDNITGATNLFVNTDGSVSGTSIAAQNLVSAYTLTGMNTSNAIAINALTEPSYAVTTTAPHHYMNMYFSDNVDGVGSYARVDVSNAWEASTAKKFQVYISNEYAAEFETWEEVQNYFATNGMVYLQTNRIDGLKINTNYIIRMKNDVKEAFNFTINAIVLGQEIDSATPVLATSSITGATALTVDNITGAVSGTAVERKDNTYQVWAYGATLLTAEDAKFVTEVNPSFSVIINQPNVVSFMNVYVATDSVNKTVSINSNGTVDYDVIAGSPAASYSSWKEYATAHPTDVVRTDVLDAGRINTNYIIRMGGSGNTTGFDFTLEALSY</sequence>
<feature type="signal peptide" evidence="1">
    <location>
        <begin position="1"/>
        <end position="25"/>
    </location>
</feature>
<keyword evidence="1" id="KW-0732">Signal</keyword>
<protein>
    <recommendedName>
        <fullName evidence="4">DUF5689 domain-containing protein</fullName>
    </recommendedName>
</protein>
<dbReference type="Proteomes" id="UP000682802">
    <property type="component" value="Chromosome 2"/>
</dbReference>